<evidence type="ECO:0000256" key="9">
    <source>
        <dbReference type="ARBA" id="ARBA00023136"/>
    </source>
</evidence>
<evidence type="ECO:0000256" key="8">
    <source>
        <dbReference type="ARBA" id="ARBA00022989"/>
    </source>
</evidence>
<name>A0A2S7XNV2_9GAMM</name>
<evidence type="ECO:0000256" key="1">
    <source>
        <dbReference type="ARBA" id="ARBA00002254"/>
    </source>
</evidence>
<evidence type="ECO:0000256" key="10">
    <source>
        <dbReference type="RuleBase" id="RU364125"/>
    </source>
</evidence>
<keyword evidence="7 10" id="KW-0283">Flagellar rotation</keyword>
<dbReference type="GO" id="GO:0009425">
    <property type="term" value="C:bacterial-type flagellum basal body"/>
    <property type="evidence" value="ECO:0007669"/>
    <property type="project" value="InterPro"/>
</dbReference>
<comment type="similarity">
    <text evidence="3 10">Belongs to the FliL family.</text>
</comment>
<evidence type="ECO:0000256" key="4">
    <source>
        <dbReference type="ARBA" id="ARBA00022475"/>
    </source>
</evidence>
<keyword evidence="6 10" id="KW-0812">Transmembrane</keyword>
<evidence type="ECO:0000313" key="11">
    <source>
        <dbReference type="EMBL" id="PQJ95253.1"/>
    </source>
</evidence>
<evidence type="ECO:0000256" key="3">
    <source>
        <dbReference type="ARBA" id="ARBA00008281"/>
    </source>
</evidence>
<dbReference type="OrthoDB" id="5616092at2"/>
<keyword evidence="5 10" id="KW-0145">Chemotaxis</keyword>
<accession>A0A2S7XNV2</accession>
<comment type="function">
    <text evidence="1 10">Controls the rotational direction of flagella during chemotaxis.</text>
</comment>
<evidence type="ECO:0000256" key="5">
    <source>
        <dbReference type="ARBA" id="ARBA00022500"/>
    </source>
</evidence>
<keyword evidence="11" id="KW-0969">Cilium</keyword>
<dbReference type="PANTHER" id="PTHR35091:SF2">
    <property type="entry name" value="FLAGELLAR PROTEIN FLIL"/>
    <property type="match status" value="1"/>
</dbReference>
<protein>
    <recommendedName>
        <fullName evidence="10">Flagellar protein FliL</fullName>
    </recommendedName>
</protein>
<keyword evidence="10" id="KW-0997">Cell inner membrane</keyword>
<comment type="caution">
    <text evidence="11">The sequence shown here is derived from an EMBL/GenBank/DDBJ whole genome shotgun (WGS) entry which is preliminary data.</text>
</comment>
<dbReference type="GO" id="GO:0005886">
    <property type="term" value="C:plasma membrane"/>
    <property type="evidence" value="ECO:0007669"/>
    <property type="project" value="UniProtKB-SubCell"/>
</dbReference>
<dbReference type="PANTHER" id="PTHR35091">
    <property type="entry name" value="FLAGELLAR PROTEIN FLIL"/>
    <property type="match status" value="1"/>
</dbReference>
<dbReference type="EMBL" id="PPGH01000037">
    <property type="protein sequence ID" value="PQJ95253.1"/>
    <property type="molecule type" value="Genomic_DNA"/>
</dbReference>
<evidence type="ECO:0000256" key="7">
    <source>
        <dbReference type="ARBA" id="ARBA00022779"/>
    </source>
</evidence>
<dbReference type="GO" id="GO:0006935">
    <property type="term" value="P:chemotaxis"/>
    <property type="evidence" value="ECO:0007669"/>
    <property type="project" value="UniProtKB-KW"/>
</dbReference>
<proteinExistence type="inferred from homology"/>
<dbReference type="GO" id="GO:0071978">
    <property type="term" value="P:bacterial-type flagellum-dependent swarming motility"/>
    <property type="evidence" value="ECO:0007669"/>
    <property type="project" value="TreeGrafter"/>
</dbReference>
<evidence type="ECO:0000256" key="2">
    <source>
        <dbReference type="ARBA" id="ARBA00004162"/>
    </source>
</evidence>
<keyword evidence="4" id="KW-1003">Cell membrane</keyword>
<sequence length="188" mass="20368">MAKKPSPAPETKTEEVSNNGKLKLILLIVGIVLVLFVGAGAAYYFLIYAPAAHSEVADDANHSETAPTTDEHAAASNEHPIDQVPVIYHAFDPITVNIAAGGPGKYLRISIVVVTRTTGVITALDKNLPMIRNDLLIRLSGQSYSVLNSTDGKNALREDLKKMLTDILMKAREPADIQDILFTDMVMQ</sequence>
<evidence type="ECO:0000313" key="12">
    <source>
        <dbReference type="Proteomes" id="UP000239936"/>
    </source>
</evidence>
<dbReference type="AlphaFoldDB" id="A0A2S7XNV2"/>
<keyword evidence="11" id="KW-0282">Flagellum</keyword>
<dbReference type="RefSeq" id="WP_105074300.1">
    <property type="nucleotide sequence ID" value="NZ_JAFLKP010000079.1"/>
</dbReference>
<keyword evidence="11" id="KW-0966">Cell projection</keyword>
<reference evidence="11 12" key="1">
    <citation type="submission" date="2018-01" db="EMBL/GenBank/DDBJ databases">
        <title>The complete genome sequence of Chromatium okenii LaCa, a purple sulfur bacterium with a turbulent life.</title>
        <authorList>
            <person name="Luedin S.M."/>
            <person name="Liechti N."/>
            <person name="Storelli N."/>
            <person name="Danza F."/>
            <person name="Wittwer M."/>
            <person name="Pothier J.F."/>
            <person name="Tonolla M.A."/>
        </authorList>
    </citation>
    <scope>NUCLEOTIDE SEQUENCE [LARGE SCALE GENOMIC DNA]</scope>
    <source>
        <strain evidence="11 12">LaCa</strain>
    </source>
</reference>
<feature type="transmembrane region" description="Helical" evidence="10">
    <location>
        <begin position="24"/>
        <end position="46"/>
    </location>
</feature>
<keyword evidence="9 10" id="KW-0472">Membrane</keyword>
<keyword evidence="8 10" id="KW-1133">Transmembrane helix</keyword>
<keyword evidence="12" id="KW-1185">Reference proteome</keyword>
<gene>
    <name evidence="11" type="ORF">CXB77_13410</name>
</gene>
<comment type="subcellular location">
    <subcellularLocation>
        <location evidence="10">Cell inner membrane</location>
    </subcellularLocation>
    <subcellularLocation>
        <location evidence="2">Cell membrane</location>
        <topology evidence="2">Single-pass membrane protein</topology>
    </subcellularLocation>
</comment>
<dbReference type="Pfam" id="PF03748">
    <property type="entry name" value="FliL"/>
    <property type="match status" value="1"/>
</dbReference>
<organism evidence="11 12">
    <name type="scientific">Chromatium okenii</name>
    <dbReference type="NCBI Taxonomy" id="61644"/>
    <lineage>
        <taxon>Bacteria</taxon>
        <taxon>Pseudomonadati</taxon>
        <taxon>Pseudomonadota</taxon>
        <taxon>Gammaproteobacteria</taxon>
        <taxon>Chromatiales</taxon>
        <taxon>Chromatiaceae</taxon>
        <taxon>Chromatium</taxon>
    </lineage>
</organism>
<evidence type="ECO:0000256" key="6">
    <source>
        <dbReference type="ARBA" id="ARBA00022692"/>
    </source>
</evidence>
<dbReference type="InterPro" id="IPR005503">
    <property type="entry name" value="FliL"/>
</dbReference>
<dbReference type="Proteomes" id="UP000239936">
    <property type="component" value="Unassembled WGS sequence"/>
</dbReference>